<sequence>MTLGVIVPDLRASSPELELELLSMEQRLDRNEKDIAWIKEALSFILKCQGLEVPPFLVAVVREEDQTTKTVTEEVVLPLGHTAEHVASDSFQVPLVLVGEKKVKPVEHFVNKLWVTWHMKQIRIQADSRARA</sequence>
<dbReference type="EMBL" id="CACVBM020001507">
    <property type="protein sequence ID" value="CAA7052756.1"/>
    <property type="molecule type" value="Genomic_DNA"/>
</dbReference>
<keyword evidence="2" id="KW-1185">Reference proteome</keyword>
<reference evidence="1" key="1">
    <citation type="submission" date="2020-01" db="EMBL/GenBank/DDBJ databases">
        <authorList>
            <person name="Mishra B."/>
        </authorList>
    </citation>
    <scope>NUCLEOTIDE SEQUENCE [LARGE SCALE GENOMIC DNA]</scope>
</reference>
<accession>A0A6D2KZR5</accession>
<protein>
    <submittedName>
        <fullName evidence="1">Uncharacterized protein</fullName>
    </submittedName>
</protein>
<comment type="caution">
    <text evidence="1">The sequence shown here is derived from an EMBL/GenBank/DDBJ whole genome shotgun (WGS) entry which is preliminary data.</text>
</comment>
<gene>
    <name evidence="1" type="ORF">MERR_LOCUS39991</name>
</gene>
<organism evidence="1 2">
    <name type="scientific">Microthlaspi erraticum</name>
    <dbReference type="NCBI Taxonomy" id="1685480"/>
    <lineage>
        <taxon>Eukaryota</taxon>
        <taxon>Viridiplantae</taxon>
        <taxon>Streptophyta</taxon>
        <taxon>Embryophyta</taxon>
        <taxon>Tracheophyta</taxon>
        <taxon>Spermatophyta</taxon>
        <taxon>Magnoliopsida</taxon>
        <taxon>eudicotyledons</taxon>
        <taxon>Gunneridae</taxon>
        <taxon>Pentapetalae</taxon>
        <taxon>rosids</taxon>
        <taxon>malvids</taxon>
        <taxon>Brassicales</taxon>
        <taxon>Brassicaceae</taxon>
        <taxon>Coluteocarpeae</taxon>
        <taxon>Microthlaspi</taxon>
    </lineage>
</organism>
<dbReference type="AlphaFoldDB" id="A0A6D2KZR5"/>
<proteinExistence type="predicted"/>
<dbReference type="Proteomes" id="UP000467841">
    <property type="component" value="Unassembled WGS sequence"/>
</dbReference>
<evidence type="ECO:0000313" key="1">
    <source>
        <dbReference type="EMBL" id="CAA7052756.1"/>
    </source>
</evidence>
<name>A0A6D2KZR5_9BRAS</name>
<evidence type="ECO:0000313" key="2">
    <source>
        <dbReference type="Proteomes" id="UP000467841"/>
    </source>
</evidence>